<evidence type="ECO:0000313" key="2">
    <source>
        <dbReference type="Proteomes" id="UP001234495"/>
    </source>
</evidence>
<organism evidence="1 2">
    <name type="scientific">Metabacillus malikii</name>
    <dbReference type="NCBI Taxonomy" id="1504265"/>
    <lineage>
        <taxon>Bacteria</taxon>
        <taxon>Bacillati</taxon>
        <taxon>Bacillota</taxon>
        <taxon>Bacilli</taxon>
        <taxon>Bacillales</taxon>
        <taxon>Bacillaceae</taxon>
        <taxon>Metabacillus</taxon>
    </lineage>
</organism>
<proteinExistence type="predicted"/>
<keyword evidence="2" id="KW-1185">Reference proteome</keyword>
<accession>A0ABT9ZA92</accession>
<name>A0ABT9ZA92_9BACI</name>
<dbReference type="RefSeq" id="WP_307336361.1">
    <property type="nucleotide sequence ID" value="NZ_JAUSUD010000001.1"/>
</dbReference>
<reference evidence="1 2" key="1">
    <citation type="submission" date="2023-07" db="EMBL/GenBank/DDBJ databases">
        <title>Genomic Encyclopedia of Type Strains, Phase IV (KMG-IV): sequencing the most valuable type-strain genomes for metagenomic binning, comparative biology and taxonomic classification.</title>
        <authorList>
            <person name="Goeker M."/>
        </authorList>
    </citation>
    <scope>NUCLEOTIDE SEQUENCE [LARGE SCALE GENOMIC DNA]</scope>
    <source>
        <strain evidence="1 2">DSM 29005</strain>
    </source>
</reference>
<dbReference type="EMBL" id="JAUSUD010000001">
    <property type="protein sequence ID" value="MDQ0229156.1"/>
    <property type="molecule type" value="Genomic_DNA"/>
</dbReference>
<dbReference type="Proteomes" id="UP001234495">
    <property type="component" value="Unassembled WGS sequence"/>
</dbReference>
<protein>
    <submittedName>
        <fullName evidence="1">Uncharacterized protein</fullName>
    </submittedName>
</protein>
<gene>
    <name evidence="1" type="ORF">J2S19_000406</name>
</gene>
<comment type="caution">
    <text evidence="1">The sequence shown here is derived from an EMBL/GenBank/DDBJ whole genome shotgun (WGS) entry which is preliminary data.</text>
</comment>
<sequence length="53" mass="6342">MLLARYLKSNENTNRRKFAKLTPYTVNGIQAGFYDPWANDQDWGLNFMFDYMD</sequence>
<evidence type="ECO:0000313" key="1">
    <source>
        <dbReference type="EMBL" id="MDQ0229156.1"/>
    </source>
</evidence>